<evidence type="ECO:0000313" key="3">
    <source>
        <dbReference type="WBParaSite" id="nRc.2.0.1.t46840-RA"/>
    </source>
</evidence>
<organism evidence="2 3">
    <name type="scientific">Romanomermis culicivorax</name>
    <name type="common">Nematode worm</name>
    <dbReference type="NCBI Taxonomy" id="13658"/>
    <lineage>
        <taxon>Eukaryota</taxon>
        <taxon>Metazoa</taxon>
        <taxon>Ecdysozoa</taxon>
        <taxon>Nematoda</taxon>
        <taxon>Enoplea</taxon>
        <taxon>Dorylaimia</taxon>
        <taxon>Mermithida</taxon>
        <taxon>Mermithoidea</taxon>
        <taxon>Mermithidae</taxon>
        <taxon>Romanomermis</taxon>
    </lineage>
</organism>
<name>A0A915L6U7_ROMCU</name>
<evidence type="ECO:0000256" key="1">
    <source>
        <dbReference type="SAM" id="Phobius"/>
    </source>
</evidence>
<dbReference type="SUPFAM" id="SSF81324">
    <property type="entry name" value="Voltage-gated potassium channels"/>
    <property type="match status" value="1"/>
</dbReference>
<dbReference type="Proteomes" id="UP000887565">
    <property type="component" value="Unplaced"/>
</dbReference>
<feature type="transmembrane region" description="Helical" evidence="1">
    <location>
        <begin position="21"/>
        <end position="47"/>
    </location>
</feature>
<keyword evidence="1" id="KW-1133">Transmembrane helix</keyword>
<dbReference type="Gene3D" id="1.10.287.70">
    <property type="match status" value="1"/>
</dbReference>
<dbReference type="WBParaSite" id="nRc.2.0.1.t46840-RA">
    <property type="protein sequence ID" value="nRc.2.0.1.t46840-RA"/>
    <property type="gene ID" value="nRc.2.0.1.g46840"/>
</dbReference>
<reference evidence="3" key="1">
    <citation type="submission" date="2022-11" db="UniProtKB">
        <authorList>
            <consortium name="WormBaseParasite"/>
        </authorList>
    </citation>
    <scope>IDENTIFICATION</scope>
</reference>
<proteinExistence type="predicted"/>
<keyword evidence="1" id="KW-0472">Membrane</keyword>
<evidence type="ECO:0000313" key="2">
    <source>
        <dbReference type="Proteomes" id="UP000887565"/>
    </source>
</evidence>
<accession>A0A915L6U7</accession>
<keyword evidence="1" id="KW-0812">Transmembrane</keyword>
<dbReference type="AlphaFoldDB" id="A0A915L6U7"/>
<sequence>MPHGRRRRLTKVERLVLGFKLVIAFLLSHVGLCILVIAYTIFGALIFQVVEGPFEVNFKKHVKNACFSTEMR</sequence>
<protein>
    <submittedName>
        <fullName evidence="3">Uncharacterized protein</fullName>
    </submittedName>
</protein>
<keyword evidence="2" id="KW-1185">Reference proteome</keyword>